<dbReference type="InterPro" id="IPR017896">
    <property type="entry name" value="4Fe4S_Fe-S-bd"/>
</dbReference>
<keyword evidence="4" id="KW-0677">Repeat</keyword>
<dbReference type="eggNOG" id="COG4624">
    <property type="taxonomic scope" value="Bacteria"/>
</dbReference>
<keyword evidence="6" id="KW-0408">Iron</keyword>
<feature type="domain" description="4Fe-4S ferredoxin-type" evidence="9">
    <location>
        <begin position="137"/>
        <end position="170"/>
    </location>
</feature>
<feature type="domain" description="4Fe-4S His(Cys)3-ligated-type" evidence="10">
    <location>
        <begin position="78"/>
        <end position="117"/>
    </location>
</feature>
<dbReference type="AlphaFoldDB" id="Q0AY73"/>
<dbReference type="FunFam" id="3.10.20.740:FF:000005">
    <property type="entry name" value="NADH:ubiquinone oxidoreductase subunit"/>
    <property type="match status" value="1"/>
</dbReference>
<dbReference type="Proteomes" id="UP000001968">
    <property type="component" value="Chromosome"/>
</dbReference>
<dbReference type="CDD" id="cd00207">
    <property type="entry name" value="fer2"/>
    <property type="match status" value="1"/>
</dbReference>
<evidence type="ECO:0000256" key="4">
    <source>
        <dbReference type="ARBA" id="ARBA00022737"/>
    </source>
</evidence>
<evidence type="ECO:0000259" key="8">
    <source>
        <dbReference type="PROSITE" id="PS51085"/>
    </source>
</evidence>
<dbReference type="InterPro" id="IPR036010">
    <property type="entry name" value="2Fe-2S_ferredoxin-like_sf"/>
</dbReference>
<dbReference type="SUPFAM" id="SSF54292">
    <property type="entry name" value="2Fe-2S ferredoxin-like"/>
    <property type="match status" value="1"/>
</dbReference>
<name>Q0AY73_SYNWW</name>
<dbReference type="Pfam" id="PF10588">
    <property type="entry name" value="NADH-G_4Fe-4S_3"/>
    <property type="match status" value="1"/>
</dbReference>
<dbReference type="STRING" id="335541.Swol_1017"/>
<dbReference type="InterPro" id="IPR013352">
    <property type="entry name" value="Fe_hydrogenase_subset"/>
</dbReference>
<dbReference type="GO" id="GO:0051539">
    <property type="term" value="F:4 iron, 4 sulfur cluster binding"/>
    <property type="evidence" value="ECO:0007669"/>
    <property type="project" value="UniProtKB-KW"/>
</dbReference>
<dbReference type="SUPFAM" id="SSF54862">
    <property type="entry name" value="4Fe-4S ferredoxins"/>
    <property type="match status" value="1"/>
</dbReference>
<dbReference type="InterPro" id="IPR004108">
    <property type="entry name" value="Fe_hydrogenase_lsu_C"/>
</dbReference>
<keyword evidence="3" id="KW-0479">Metal-binding</keyword>
<evidence type="ECO:0000256" key="3">
    <source>
        <dbReference type="ARBA" id="ARBA00022723"/>
    </source>
</evidence>
<evidence type="ECO:0000259" key="10">
    <source>
        <dbReference type="PROSITE" id="PS51839"/>
    </source>
</evidence>
<sequence>MVNLTIDGIKVSVPEGSTILQAASEVGIKIPTLCFHPDQSIKANCRVCVCEVEGNRLLQAACAMPVFEGMVVKTRTPKVLDARKTILELILSNHPQDCLNCIRNGNCELQDLAQEYCIRENPFEYKVRGFAKDFSTPSLFRDQDKCILCRRCIEACSVIQSVNALGMEGRGYNSMVVPTLGKALIDSPCVMCGQCIHACPVGAIGEREQIDEFLAAVANPDKVVITQIAPAVRVAIAEEIGMMTGELPMGTFVQGLRQIGFDHVLHTNFTADLTILEEGNELLKRLKEGGTLPMFTSCSPGWINFCETFYPDLLDNLSTCKSPQQMFGALAKTYWAEKMGIDPSKIYSVSIMPCVAKKFEAARPEMNDSGYQDVDLVLTTREIGRLFRMSGLDFSKLPASDFDSWMGKYTGAAVIFGASGGVMEAALRTVYEVVTGKTLEDVNFVATRGITGIKEATVDLDGTVVKVAIANGLANARKLMEQVRAGESPYHFIEIMACPGGCIGGGGQPITKANVKRVERIEAIYVEDEGLPLRKSHDNPEVKTLYEEFLHEPLGHKSHELLHTHYHAKNKKFL</sequence>
<feature type="domain" description="2Fe-2S ferredoxin-type" evidence="8">
    <location>
        <begin position="1"/>
        <end position="78"/>
    </location>
</feature>
<dbReference type="GO" id="GO:0051537">
    <property type="term" value="F:2 iron, 2 sulfur cluster binding"/>
    <property type="evidence" value="ECO:0007669"/>
    <property type="project" value="UniProtKB-KW"/>
</dbReference>
<dbReference type="PROSITE" id="PS51379">
    <property type="entry name" value="4FE4S_FER_2"/>
    <property type="match status" value="2"/>
</dbReference>
<accession>Q0AY73</accession>
<proteinExistence type="predicted"/>
<dbReference type="SUPFAM" id="SSF53920">
    <property type="entry name" value="Fe-only hydrogenase"/>
    <property type="match status" value="1"/>
</dbReference>
<dbReference type="InterPro" id="IPR036991">
    <property type="entry name" value="Fe_hydrogenase_ssu_sf"/>
</dbReference>
<dbReference type="InterPro" id="IPR049830">
    <property type="entry name" value="HndD"/>
</dbReference>
<dbReference type="Pfam" id="PF13510">
    <property type="entry name" value="Fer2_4"/>
    <property type="match status" value="1"/>
</dbReference>
<dbReference type="InterPro" id="IPR050340">
    <property type="entry name" value="Cytosolic_Fe-S_CAF"/>
</dbReference>
<dbReference type="Pfam" id="PF12838">
    <property type="entry name" value="Fer4_7"/>
    <property type="match status" value="1"/>
</dbReference>
<keyword evidence="12" id="KW-1185">Reference proteome</keyword>
<dbReference type="NCBIfam" id="TIGR02512">
    <property type="entry name" value="FeFe_hydrog_A"/>
    <property type="match status" value="1"/>
</dbReference>
<dbReference type="PROSITE" id="PS51085">
    <property type="entry name" value="2FE2S_FER_2"/>
    <property type="match status" value="1"/>
</dbReference>
<keyword evidence="5" id="KW-0560">Oxidoreductase</keyword>
<dbReference type="FunFam" id="3.30.70.20:FF:000035">
    <property type="entry name" value="Iron hydrogenase 1"/>
    <property type="match status" value="1"/>
</dbReference>
<dbReference type="InterPro" id="IPR019574">
    <property type="entry name" value="NADH_UbQ_OxRdtase_Gsu_4Fe4S-bd"/>
</dbReference>
<dbReference type="Pfam" id="PF02906">
    <property type="entry name" value="Fe_hyd_lg_C"/>
    <property type="match status" value="1"/>
</dbReference>
<dbReference type="Gene3D" id="3.40.50.1780">
    <property type="match status" value="1"/>
</dbReference>
<organism evidence="11 12">
    <name type="scientific">Syntrophomonas wolfei subsp. wolfei (strain DSM 2245B / Goettingen)</name>
    <dbReference type="NCBI Taxonomy" id="335541"/>
    <lineage>
        <taxon>Bacteria</taxon>
        <taxon>Bacillati</taxon>
        <taxon>Bacillota</taxon>
        <taxon>Clostridia</taxon>
        <taxon>Eubacteriales</taxon>
        <taxon>Syntrophomonadaceae</taxon>
        <taxon>Syntrophomonas</taxon>
    </lineage>
</organism>
<evidence type="ECO:0000256" key="5">
    <source>
        <dbReference type="ARBA" id="ARBA00023002"/>
    </source>
</evidence>
<evidence type="ECO:0000313" key="12">
    <source>
        <dbReference type="Proteomes" id="UP000001968"/>
    </source>
</evidence>
<dbReference type="Gene3D" id="3.30.70.20">
    <property type="match status" value="1"/>
</dbReference>
<keyword evidence="1" id="KW-0004">4Fe-4S</keyword>
<dbReference type="KEGG" id="swo:Swol_1017"/>
<dbReference type="RefSeq" id="WP_011640436.1">
    <property type="nucleotide sequence ID" value="NC_008346.1"/>
</dbReference>
<evidence type="ECO:0000256" key="6">
    <source>
        <dbReference type="ARBA" id="ARBA00023004"/>
    </source>
</evidence>
<keyword evidence="2" id="KW-0001">2Fe-2S</keyword>
<dbReference type="Gene3D" id="4.10.260.20">
    <property type="entry name" value="Iron hydrogenase, small subunit"/>
    <property type="match status" value="1"/>
</dbReference>
<evidence type="ECO:0000313" key="11">
    <source>
        <dbReference type="EMBL" id="ABI68331.1"/>
    </source>
</evidence>
<dbReference type="OrthoDB" id="9805142at2"/>
<protein>
    <submittedName>
        <fullName evidence="11">Iron hydrogenase, small subunit</fullName>
    </submittedName>
</protein>
<dbReference type="SMART" id="SM00902">
    <property type="entry name" value="Fe_hyd_SSU"/>
    <property type="match status" value="1"/>
</dbReference>
<dbReference type="PROSITE" id="PS00198">
    <property type="entry name" value="4FE4S_FER_1"/>
    <property type="match status" value="1"/>
</dbReference>
<dbReference type="GO" id="GO:0008901">
    <property type="term" value="F:ferredoxin hydrogenase activity"/>
    <property type="evidence" value="ECO:0007669"/>
    <property type="project" value="InterPro"/>
</dbReference>
<feature type="domain" description="4Fe-4S ferredoxin-type" evidence="9">
    <location>
        <begin position="181"/>
        <end position="209"/>
    </location>
</feature>
<evidence type="ECO:0000256" key="7">
    <source>
        <dbReference type="ARBA" id="ARBA00023014"/>
    </source>
</evidence>
<dbReference type="NCBIfam" id="NF040763">
    <property type="entry name" value="FeFe_hydrog_A6"/>
    <property type="match status" value="1"/>
</dbReference>
<gene>
    <name evidence="11" type="ordered locus">Swol_1017</name>
</gene>
<dbReference type="Gene3D" id="3.10.20.740">
    <property type="match status" value="1"/>
</dbReference>
<dbReference type="eggNOG" id="COG3383">
    <property type="taxonomic scope" value="Bacteria"/>
</dbReference>
<dbReference type="EMBL" id="CP000448">
    <property type="protein sequence ID" value="ABI68331.1"/>
    <property type="molecule type" value="Genomic_DNA"/>
</dbReference>
<dbReference type="GO" id="GO:0005506">
    <property type="term" value="F:iron ion binding"/>
    <property type="evidence" value="ECO:0007669"/>
    <property type="project" value="InterPro"/>
</dbReference>
<dbReference type="PANTHER" id="PTHR11615">
    <property type="entry name" value="NITRATE, FORMATE, IRON DEHYDROGENASE"/>
    <property type="match status" value="1"/>
</dbReference>
<reference evidence="12" key="1">
    <citation type="journal article" date="2010" name="Environ. Microbiol.">
        <title>The genome of Syntrophomonas wolfei: new insights into syntrophic metabolism and biohydrogen production.</title>
        <authorList>
            <person name="Sieber J.R."/>
            <person name="Sims D.R."/>
            <person name="Han C."/>
            <person name="Kim E."/>
            <person name="Lykidis A."/>
            <person name="Lapidus A.L."/>
            <person name="McDonnald E."/>
            <person name="Rohlin L."/>
            <person name="Culley D.E."/>
            <person name="Gunsalus R."/>
            <person name="McInerney M.J."/>
        </authorList>
    </citation>
    <scope>NUCLEOTIDE SEQUENCE [LARGE SCALE GENOMIC DNA]</scope>
    <source>
        <strain evidence="12">DSM 2245B / Goettingen</strain>
    </source>
</reference>
<dbReference type="InterPro" id="IPR017900">
    <property type="entry name" value="4Fe4S_Fe_S_CS"/>
</dbReference>
<dbReference type="PROSITE" id="PS51839">
    <property type="entry name" value="4FE4S_HC3"/>
    <property type="match status" value="1"/>
</dbReference>
<keyword evidence="7" id="KW-0411">Iron-sulfur</keyword>
<dbReference type="InterPro" id="IPR009016">
    <property type="entry name" value="Fe_hydrogenase"/>
</dbReference>
<evidence type="ECO:0000259" key="9">
    <source>
        <dbReference type="PROSITE" id="PS51379"/>
    </source>
</evidence>
<evidence type="ECO:0000256" key="1">
    <source>
        <dbReference type="ARBA" id="ARBA00022485"/>
    </source>
</evidence>
<dbReference type="Gene3D" id="3.40.950.10">
    <property type="entry name" value="Fe-only Hydrogenase (Larger Subunit), Chain L, domain 3"/>
    <property type="match status" value="1"/>
</dbReference>
<dbReference type="HOGENOM" id="CLU_018240_2_1_9"/>
<dbReference type="Pfam" id="PF02256">
    <property type="entry name" value="Fe_hyd_SSU"/>
    <property type="match status" value="1"/>
</dbReference>
<evidence type="ECO:0000256" key="2">
    <source>
        <dbReference type="ARBA" id="ARBA00022714"/>
    </source>
</evidence>
<dbReference type="InterPro" id="IPR003149">
    <property type="entry name" value="Fe_hydrogenase_ssu"/>
</dbReference>
<dbReference type="SMART" id="SM00929">
    <property type="entry name" value="NADH-G_4Fe-4S_3"/>
    <property type="match status" value="1"/>
</dbReference>
<dbReference type="InterPro" id="IPR001041">
    <property type="entry name" value="2Fe-2S_ferredoxin-type"/>
</dbReference>